<dbReference type="Gene3D" id="3.40.50.2300">
    <property type="match status" value="1"/>
</dbReference>
<dbReference type="InterPro" id="IPR011006">
    <property type="entry name" value="CheY-like_superfamily"/>
</dbReference>
<dbReference type="SMART" id="SM00448">
    <property type="entry name" value="REC"/>
    <property type="match status" value="1"/>
</dbReference>
<dbReference type="InterPro" id="IPR023753">
    <property type="entry name" value="FAD/NAD-binding_dom"/>
</dbReference>
<dbReference type="Proteomes" id="UP000199103">
    <property type="component" value="Chromosome I"/>
</dbReference>
<dbReference type="Pfam" id="PF07992">
    <property type="entry name" value="Pyr_redox_2"/>
    <property type="match status" value="1"/>
</dbReference>
<proteinExistence type="predicted"/>
<evidence type="ECO:0000313" key="7">
    <source>
        <dbReference type="Proteomes" id="UP000199103"/>
    </source>
</evidence>
<dbReference type="InterPro" id="IPR001789">
    <property type="entry name" value="Sig_transdc_resp-reg_receiver"/>
</dbReference>
<dbReference type="SUPFAM" id="SSF52172">
    <property type="entry name" value="CheY-like"/>
    <property type="match status" value="1"/>
</dbReference>
<gene>
    <name evidence="6" type="ORF">SAMN04489812_1485</name>
</gene>
<dbReference type="SUPFAM" id="SSF51905">
    <property type="entry name" value="FAD/NAD(P)-binding domain"/>
    <property type="match status" value="1"/>
</dbReference>
<dbReference type="PRINTS" id="PR00368">
    <property type="entry name" value="FADPNR"/>
</dbReference>
<feature type="modified residue" description="4-aspartylphosphate" evidence="4">
    <location>
        <position position="77"/>
    </location>
</feature>
<dbReference type="PANTHER" id="PTHR48105">
    <property type="entry name" value="THIOREDOXIN REDUCTASE 1-RELATED-RELATED"/>
    <property type="match status" value="1"/>
</dbReference>
<evidence type="ECO:0000259" key="5">
    <source>
        <dbReference type="PROSITE" id="PS50110"/>
    </source>
</evidence>
<keyword evidence="2" id="KW-0560">Oxidoreductase</keyword>
<evidence type="ECO:0000256" key="1">
    <source>
        <dbReference type="ARBA" id="ARBA00022630"/>
    </source>
</evidence>
<dbReference type="Pfam" id="PF00072">
    <property type="entry name" value="Response_reg"/>
    <property type="match status" value="1"/>
</dbReference>
<dbReference type="OrthoDB" id="109585at2"/>
<dbReference type="GO" id="GO:0000160">
    <property type="term" value="P:phosphorelay signal transduction system"/>
    <property type="evidence" value="ECO:0007669"/>
    <property type="project" value="InterPro"/>
</dbReference>
<dbReference type="InterPro" id="IPR050097">
    <property type="entry name" value="Ferredoxin-NADP_redctase_2"/>
</dbReference>
<organism evidence="6 7">
    <name type="scientific">Microlunatus soli</name>
    <dbReference type="NCBI Taxonomy" id="630515"/>
    <lineage>
        <taxon>Bacteria</taxon>
        <taxon>Bacillati</taxon>
        <taxon>Actinomycetota</taxon>
        <taxon>Actinomycetes</taxon>
        <taxon>Propionibacteriales</taxon>
        <taxon>Propionibacteriaceae</taxon>
        <taxon>Microlunatus</taxon>
    </lineage>
</organism>
<keyword evidence="4" id="KW-0597">Phosphoprotein</keyword>
<evidence type="ECO:0000256" key="3">
    <source>
        <dbReference type="ARBA" id="ARBA00048132"/>
    </source>
</evidence>
<dbReference type="GO" id="GO:0004791">
    <property type="term" value="F:thioredoxin-disulfide reductase (NADPH) activity"/>
    <property type="evidence" value="ECO:0007669"/>
    <property type="project" value="UniProtKB-EC"/>
</dbReference>
<dbReference type="AlphaFoldDB" id="A0A1H1R378"/>
<dbReference type="PRINTS" id="PR00469">
    <property type="entry name" value="PNDRDTASEII"/>
</dbReference>
<evidence type="ECO:0000256" key="4">
    <source>
        <dbReference type="PROSITE-ProRule" id="PRU00169"/>
    </source>
</evidence>
<evidence type="ECO:0000313" key="6">
    <source>
        <dbReference type="EMBL" id="SDS29985.1"/>
    </source>
</evidence>
<evidence type="ECO:0000256" key="2">
    <source>
        <dbReference type="ARBA" id="ARBA00023002"/>
    </source>
</evidence>
<sequence length="567" mass="60721">MNPSGAGRHAAHRWNQAKPVIMTVDDDAMVSAAISRDLRSRYGADYRIVRATSGDQALAALAKLALRNQPVALIASDQRMPGMTGIQMLEQSRSQAPTAKFLLLTAYADTEVAIRAINDIGLDYYLLKPWEPPAERLYPIIDDLLDDWREANPDHSADVRVVGHRWSDRSHEVKNFLARNHVPYQWYDIERSAAGQQLGDLAEASVTDLPLVLIPDGDTLRAPSNLDLADALGLRTTARQPLYDLCIVGGGPAGLAAAVYAASEGLSTVIVEREAPGGQAGQSAAIENYLGFPRGLTGADLTHRAVAQVGRFGAEMVLARSVIGIETRGPVHAVLSDGAGDLEARAVLVATGVSYRQLAATGISELNGRGVYYGATASEASQCQGDDVYVVGAANSAGQAVLNLARFAKRVVLVVRGPDLERGMSRYLIERITAAENVEVRCRSEVVGCRGDGHLESVTLLDNGSGRTEEIATSWLFIFIGASPHTGWLGSEVVRDDKGFVVTGPELLGSHDQQHWPLSRPPYALETSVPGLFAAGDVRLDSMKRVASAVGEGAMAVYLVHQYLATI</sequence>
<dbReference type="EMBL" id="LT629772">
    <property type="protein sequence ID" value="SDS29985.1"/>
    <property type="molecule type" value="Genomic_DNA"/>
</dbReference>
<reference evidence="6 7" key="1">
    <citation type="submission" date="2016-10" db="EMBL/GenBank/DDBJ databases">
        <authorList>
            <person name="de Groot N.N."/>
        </authorList>
    </citation>
    <scope>NUCLEOTIDE SEQUENCE [LARGE SCALE GENOMIC DNA]</scope>
    <source>
        <strain evidence="6 7">DSM 21800</strain>
    </source>
</reference>
<dbReference type="STRING" id="630515.SAMN04489812_1485"/>
<accession>A0A1H1R378</accession>
<feature type="domain" description="Response regulatory" evidence="5">
    <location>
        <begin position="20"/>
        <end position="143"/>
    </location>
</feature>
<name>A0A1H1R378_9ACTN</name>
<keyword evidence="1" id="KW-0285">Flavoprotein</keyword>
<dbReference type="Gene3D" id="3.50.50.60">
    <property type="entry name" value="FAD/NAD(P)-binding domain"/>
    <property type="match status" value="2"/>
</dbReference>
<dbReference type="PROSITE" id="PS50110">
    <property type="entry name" value="RESPONSE_REGULATORY"/>
    <property type="match status" value="1"/>
</dbReference>
<keyword evidence="7" id="KW-1185">Reference proteome</keyword>
<dbReference type="InterPro" id="IPR036188">
    <property type="entry name" value="FAD/NAD-bd_sf"/>
</dbReference>
<dbReference type="Gene3D" id="3.40.30.10">
    <property type="entry name" value="Glutaredoxin"/>
    <property type="match status" value="1"/>
</dbReference>
<protein>
    <submittedName>
        <fullName evidence="6">Thioredoxin reductase (NADPH)</fullName>
    </submittedName>
</protein>
<comment type="catalytic activity">
    <reaction evidence="3">
        <text>[thioredoxin]-dithiol + NADP(+) = [thioredoxin]-disulfide + NADPH + H(+)</text>
        <dbReference type="Rhea" id="RHEA:20345"/>
        <dbReference type="Rhea" id="RHEA-COMP:10698"/>
        <dbReference type="Rhea" id="RHEA-COMP:10700"/>
        <dbReference type="ChEBI" id="CHEBI:15378"/>
        <dbReference type="ChEBI" id="CHEBI:29950"/>
        <dbReference type="ChEBI" id="CHEBI:50058"/>
        <dbReference type="ChEBI" id="CHEBI:57783"/>
        <dbReference type="ChEBI" id="CHEBI:58349"/>
        <dbReference type="EC" id="1.8.1.9"/>
    </reaction>
</comment>